<dbReference type="HOGENOM" id="CLU_2192365_0_0_0"/>
<dbReference type="AlphaFoldDB" id="B0VIS3"/>
<dbReference type="KEGG" id="caci:CLOAM0069"/>
<sequence>MINGGIMPAIPKDYLKQIKSIVEDIVADIERSNGHYPTDVIDRVFLEIENNYMQEYDSWITLPNGASNEHSVNPYIGSLVSRITGLKVLAYPVKPNSRLIKGYSTLGY</sequence>
<gene>
    <name evidence="1" type="ordered locus">CLOAM0069</name>
</gene>
<accession>B0VIS3</accession>
<protein>
    <submittedName>
        <fullName evidence="1">Uncharacterized protein</fullName>
    </submittedName>
</protein>
<name>B0VIS3_CLOAI</name>
<organism evidence="1 2">
    <name type="scientific">Cloacimonas acidaminovorans (strain Evry)</name>
    <dbReference type="NCBI Taxonomy" id="459349"/>
    <lineage>
        <taxon>Bacteria</taxon>
        <taxon>Pseudomonadati</taxon>
        <taxon>Candidatus Cloacimonadota</taxon>
        <taxon>Candidatus Cloacimonadia</taxon>
        <taxon>Candidatus Cloacimonadales</taxon>
        <taxon>Candidatus Cloacimonadaceae</taxon>
        <taxon>Candidatus Cloacimonas</taxon>
    </lineage>
</organism>
<evidence type="ECO:0000313" key="1">
    <source>
        <dbReference type="EMBL" id="CAO79983.1"/>
    </source>
</evidence>
<dbReference type="EMBL" id="CU466930">
    <property type="protein sequence ID" value="CAO79983.1"/>
    <property type="molecule type" value="Genomic_DNA"/>
</dbReference>
<reference evidence="1 2" key="1">
    <citation type="journal article" date="2008" name="J. Bacteriol.">
        <title>'Candidatus Cloacamonas acidaminovorans': genome sequence reconstruction provides a first glimpse of a new bacterial division.</title>
        <authorList>
            <person name="Pelletier E."/>
            <person name="Kreimeyer A."/>
            <person name="Bocs S."/>
            <person name="Rouy Z."/>
            <person name="Gyapay G."/>
            <person name="Chouari R."/>
            <person name="Riviere D."/>
            <person name="Ganesan A."/>
            <person name="Daegelen P."/>
            <person name="Sghir A."/>
            <person name="Cohen G.N."/>
            <person name="Medigue C."/>
            <person name="Weissenbach J."/>
            <person name="Le Paslier D."/>
        </authorList>
    </citation>
    <scope>NUCLEOTIDE SEQUENCE [LARGE SCALE GENOMIC DNA]</scope>
    <source>
        <strain evidence="2">Evry</strain>
    </source>
</reference>
<keyword evidence="2" id="KW-1185">Reference proteome</keyword>
<dbReference type="Proteomes" id="UP000002019">
    <property type="component" value="Chromosome"/>
</dbReference>
<proteinExistence type="predicted"/>
<evidence type="ECO:0000313" key="2">
    <source>
        <dbReference type="Proteomes" id="UP000002019"/>
    </source>
</evidence>